<accession>A0A9E7FUW3</accession>
<feature type="transmembrane region" description="Helical" evidence="2">
    <location>
        <begin position="69"/>
        <end position="87"/>
    </location>
</feature>
<evidence type="ECO:0000256" key="2">
    <source>
        <dbReference type="SAM" id="Phobius"/>
    </source>
</evidence>
<dbReference type="Proteomes" id="UP001055439">
    <property type="component" value="Chromosome 5"/>
</dbReference>
<feature type="region of interest" description="Disordered" evidence="1">
    <location>
        <begin position="1"/>
        <end position="39"/>
    </location>
</feature>
<keyword evidence="4" id="KW-1185">Reference proteome</keyword>
<keyword evidence="2" id="KW-0472">Membrane</keyword>
<proteinExistence type="predicted"/>
<evidence type="ECO:0000256" key="1">
    <source>
        <dbReference type="SAM" id="MobiDB-lite"/>
    </source>
</evidence>
<gene>
    <name evidence="3" type="ORF">MUK42_34205</name>
</gene>
<dbReference type="AlphaFoldDB" id="A0A9E7FUW3"/>
<reference evidence="3" key="1">
    <citation type="submission" date="2022-05" db="EMBL/GenBank/DDBJ databases">
        <title>The Musa troglodytarum L. genome provides insights into the mechanism of non-climacteric behaviour and enrichment of carotenoids.</title>
        <authorList>
            <person name="Wang J."/>
        </authorList>
    </citation>
    <scope>NUCLEOTIDE SEQUENCE</scope>
    <source>
        <tissue evidence="3">Leaf</tissue>
    </source>
</reference>
<sequence>MRESLQHEPKRHETTPTSTATRSSHDPPSSSLTVPPPPPLFLIPSPTKAEVAEAGLGFDSARRTKSPDVVYLVYLSLVLFPPYVMGFCAQITTTAVDGGEKTFNKEGTLAEAASSKGEELAVD</sequence>
<keyword evidence="2" id="KW-1133">Transmembrane helix</keyword>
<organism evidence="3 4">
    <name type="scientific">Musa troglodytarum</name>
    <name type="common">fe'i banana</name>
    <dbReference type="NCBI Taxonomy" id="320322"/>
    <lineage>
        <taxon>Eukaryota</taxon>
        <taxon>Viridiplantae</taxon>
        <taxon>Streptophyta</taxon>
        <taxon>Embryophyta</taxon>
        <taxon>Tracheophyta</taxon>
        <taxon>Spermatophyta</taxon>
        <taxon>Magnoliopsida</taxon>
        <taxon>Liliopsida</taxon>
        <taxon>Zingiberales</taxon>
        <taxon>Musaceae</taxon>
        <taxon>Musa</taxon>
    </lineage>
</organism>
<evidence type="ECO:0000313" key="3">
    <source>
        <dbReference type="EMBL" id="URE02741.1"/>
    </source>
</evidence>
<name>A0A9E7FUW3_9LILI</name>
<protein>
    <submittedName>
        <fullName evidence="3">Uncharacterized protein</fullName>
    </submittedName>
</protein>
<dbReference type="EMBL" id="CP097507">
    <property type="protein sequence ID" value="URE02741.1"/>
    <property type="molecule type" value="Genomic_DNA"/>
</dbReference>
<feature type="compositionally biased region" description="Basic and acidic residues" evidence="1">
    <location>
        <begin position="1"/>
        <end position="14"/>
    </location>
</feature>
<evidence type="ECO:0000313" key="4">
    <source>
        <dbReference type="Proteomes" id="UP001055439"/>
    </source>
</evidence>
<keyword evidence="2" id="KW-0812">Transmembrane</keyword>